<accession>A0A1I5BAQ5</accession>
<dbReference type="RefSeq" id="WP_092836802.1">
    <property type="nucleotide sequence ID" value="NZ_FOVP01000007.1"/>
</dbReference>
<evidence type="ECO:0000313" key="2">
    <source>
        <dbReference type="EMBL" id="SFN71795.1"/>
    </source>
</evidence>
<dbReference type="STRING" id="1005928.SAMN04487859_107162"/>
<dbReference type="AlphaFoldDB" id="A0A1I5BAQ5"/>
<gene>
    <name evidence="2" type="ORF">SAMN04487859_107162</name>
</gene>
<feature type="chain" id="PRO_5011670742" evidence="1">
    <location>
        <begin position="29"/>
        <end position="107"/>
    </location>
</feature>
<dbReference type="InterPro" id="IPR024572">
    <property type="entry name" value="RcnB"/>
</dbReference>
<organism evidence="2 3">
    <name type="scientific">Roseovarius lutimaris</name>
    <dbReference type="NCBI Taxonomy" id="1005928"/>
    <lineage>
        <taxon>Bacteria</taxon>
        <taxon>Pseudomonadati</taxon>
        <taxon>Pseudomonadota</taxon>
        <taxon>Alphaproteobacteria</taxon>
        <taxon>Rhodobacterales</taxon>
        <taxon>Roseobacteraceae</taxon>
        <taxon>Roseovarius</taxon>
    </lineage>
</organism>
<dbReference type="Gene3D" id="3.10.450.160">
    <property type="entry name" value="inner membrane protein cigr"/>
    <property type="match status" value="1"/>
</dbReference>
<dbReference type="Pfam" id="PF11776">
    <property type="entry name" value="RcnB"/>
    <property type="match status" value="1"/>
</dbReference>
<dbReference type="OrthoDB" id="7728371at2"/>
<evidence type="ECO:0000256" key="1">
    <source>
        <dbReference type="SAM" id="SignalP"/>
    </source>
</evidence>
<dbReference type="EMBL" id="FOVP01000007">
    <property type="protein sequence ID" value="SFN71795.1"/>
    <property type="molecule type" value="Genomic_DNA"/>
</dbReference>
<keyword evidence="1" id="KW-0732">Signal</keyword>
<dbReference type="Proteomes" id="UP000198599">
    <property type="component" value="Unassembled WGS sequence"/>
</dbReference>
<evidence type="ECO:0000313" key="3">
    <source>
        <dbReference type="Proteomes" id="UP000198599"/>
    </source>
</evidence>
<protein>
    <submittedName>
        <fullName evidence="2">Nickel/cobalt transporter regulator</fullName>
    </submittedName>
</protein>
<reference evidence="3" key="1">
    <citation type="submission" date="2016-10" db="EMBL/GenBank/DDBJ databases">
        <authorList>
            <person name="Varghese N."/>
            <person name="Submissions S."/>
        </authorList>
    </citation>
    <scope>NUCLEOTIDE SEQUENCE [LARGE SCALE GENOMIC DNA]</scope>
    <source>
        <strain evidence="3">DSM 28463</strain>
    </source>
</reference>
<feature type="signal peptide" evidence="1">
    <location>
        <begin position="1"/>
        <end position="28"/>
    </location>
</feature>
<sequence length="107" mass="11853">MQNLMKRCATVFVLATVAVPVVTMPAMADRAGAKYNSHGHGAKVKAPKVKRHRHAIGHRFRKQDVIVVRDWRARGLPRPGRNEVYVVNGSDLYLATAATLVIRALLD</sequence>
<proteinExistence type="predicted"/>
<name>A0A1I5BAQ5_9RHOB</name>
<keyword evidence="3" id="KW-1185">Reference proteome</keyword>